<dbReference type="Proteomes" id="UP000540656">
    <property type="component" value="Unassembled WGS sequence"/>
</dbReference>
<gene>
    <name evidence="1" type="ORF">BJ980_001389</name>
</gene>
<reference evidence="1 2" key="1">
    <citation type="submission" date="2020-07" db="EMBL/GenBank/DDBJ databases">
        <title>Sequencing the genomes of 1000 actinobacteria strains.</title>
        <authorList>
            <person name="Klenk H.-P."/>
        </authorList>
    </citation>
    <scope>NUCLEOTIDE SEQUENCE [LARGE SCALE GENOMIC DNA]</scope>
    <source>
        <strain evidence="1 2">DSM 23819</strain>
    </source>
</reference>
<evidence type="ECO:0000313" key="1">
    <source>
        <dbReference type="EMBL" id="NYG58466.1"/>
    </source>
</evidence>
<dbReference type="RefSeq" id="WP_179501629.1">
    <property type="nucleotide sequence ID" value="NZ_JACCAA010000001.1"/>
</dbReference>
<dbReference type="AlphaFoldDB" id="A0A7Y9UQC6"/>
<organism evidence="1 2">
    <name type="scientific">Nocardioides daedukensis</name>
    <dbReference type="NCBI Taxonomy" id="634462"/>
    <lineage>
        <taxon>Bacteria</taxon>
        <taxon>Bacillati</taxon>
        <taxon>Actinomycetota</taxon>
        <taxon>Actinomycetes</taxon>
        <taxon>Propionibacteriales</taxon>
        <taxon>Nocardioidaceae</taxon>
        <taxon>Nocardioides</taxon>
    </lineage>
</organism>
<comment type="caution">
    <text evidence="1">The sequence shown here is derived from an EMBL/GenBank/DDBJ whole genome shotgun (WGS) entry which is preliminary data.</text>
</comment>
<proteinExistence type="predicted"/>
<name>A0A7Y9UQC6_9ACTN</name>
<protein>
    <recommendedName>
        <fullName evidence="3">Nuclear transport factor 2 family protein</fullName>
    </recommendedName>
</protein>
<sequence>MSTPAALGLPRWHALAKSRDTSALGEMIAQDAVFRSPAVHTPQAGHDVVALYLTGAVNVLGEHLEYLDEWVRERDAILEFRTRIGDVEISGIDRITWDEAGRIVDFTVLIRPLKALNTVIEKMGEELTRLVAEVTPD</sequence>
<accession>A0A7Y9UQC6</accession>
<evidence type="ECO:0000313" key="2">
    <source>
        <dbReference type="Proteomes" id="UP000540656"/>
    </source>
</evidence>
<dbReference type="SUPFAM" id="SSF54427">
    <property type="entry name" value="NTF2-like"/>
    <property type="match status" value="1"/>
</dbReference>
<keyword evidence="2" id="KW-1185">Reference proteome</keyword>
<dbReference type="Gene3D" id="3.10.450.50">
    <property type="match status" value="1"/>
</dbReference>
<dbReference type="InterPro" id="IPR032710">
    <property type="entry name" value="NTF2-like_dom_sf"/>
</dbReference>
<evidence type="ECO:0008006" key="3">
    <source>
        <dbReference type="Google" id="ProtNLM"/>
    </source>
</evidence>
<dbReference type="EMBL" id="JACCAA010000001">
    <property type="protein sequence ID" value="NYG58466.1"/>
    <property type="molecule type" value="Genomic_DNA"/>
</dbReference>